<evidence type="ECO:0000256" key="2">
    <source>
        <dbReference type="ARBA" id="ARBA00022645"/>
    </source>
</evidence>
<keyword evidence="4 7" id="KW-0732">Signal</keyword>
<keyword evidence="5 7" id="KW-0378">Hydrolase</keyword>
<comment type="similarity">
    <text evidence="1 7">Belongs to the peptidase S10 family.</text>
</comment>
<dbReference type="Gene3D" id="1.10.287.410">
    <property type="match status" value="1"/>
</dbReference>
<dbReference type="Gene3D" id="3.40.50.1820">
    <property type="entry name" value="alpha/beta hydrolase"/>
    <property type="match status" value="1"/>
</dbReference>
<keyword evidence="6" id="KW-0325">Glycoprotein</keyword>
<dbReference type="AlphaFoldDB" id="A0A1X2GI31"/>
<dbReference type="PANTHER" id="PTHR11802:SF113">
    <property type="entry name" value="SERINE CARBOXYPEPTIDASE CTSA-4.1"/>
    <property type="match status" value="1"/>
</dbReference>
<dbReference type="GO" id="GO:0004185">
    <property type="term" value="F:serine-type carboxypeptidase activity"/>
    <property type="evidence" value="ECO:0007669"/>
    <property type="project" value="UniProtKB-UniRule"/>
</dbReference>
<dbReference type="Proteomes" id="UP000242146">
    <property type="component" value="Unassembled WGS sequence"/>
</dbReference>
<dbReference type="SUPFAM" id="SSF53474">
    <property type="entry name" value="alpha/beta-Hydrolases"/>
    <property type="match status" value="1"/>
</dbReference>
<dbReference type="EMBL" id="MCGT01000014">
    <property type="protein sequence ID" value="ORX54150.1"/>
    <property type="molecule type" value="Genomic_DNA"/>
</dbReference>
<protein>
    <recommendedName>
        <fullName evidence="7">Carboxypeptidase</fullName>
        <ecNumber evidence="7">3.4.16.-</ecNumber>
    </recommendedName>
</protein>
<evidence type="ECO:0000256" key="5">
    <source>
        <dbReference type="ARBA" id="ARBA00022801"/>
    </source>
</evidence>
<gene>
    <name evidence="8" type="ORF">DM01DRAFT_1407643</name>
</gene>
<evidence type="ECO:0000256" key="3">
    <source>
        <dbReference type="ARBA" id="ARBA00022670"/>
    </source>
</evidence>
<evidence type="ECO:0000313" key="9">
    <source>
        <dbReference type="Proteomes" id="UP000242146"/>
    </source>
</evidence>
<evidence type="ECO:0000256" key="4">
    <source>
        <dbReference type="ARBA" id="ARBA00022729"/>
    </source>
</evidence>
<keyword evidence="3 7" id="KW-0645">Protease</keyword>
<dbReference type="InterPro" id="IPR029058">
    <property type="entry name" value="AB_hydrolase_fold"/>
</dbReference>
<evidence type="ECO:0000313" key="8">
    <source>
        <dbReference type="EMBL" id="ORX54150.1"/>
    </source>
</evidence>
<evidence type="ECO:0000256" key="1">
    <source>
        <dbReference type="ARBA" id="ARBA00009431"/>
    </source>
</evidence>
<organism evidence="8 9">
    <name type="scientific">Hesseltinella vesiculosa</name>
    <dbReference type="NCBI Taxonomy" id="101127"/>
    <lineage>
        <taxon>Eukaryota</taxon>
        <taxon>Fungi</taxon>
        <taxon>Fungi incertae sedis</taxon>
        <taxon>Mucoromycota</taxon>
        <taxon>Mucoromycotina</taxon>
        <taxon>Mucoromycetes</taxon>
        <taxon>Mucorales</taxon>
        <taxon>Cunninghamellaceae</taxon>
        <taxon>Hesseltinella</taxon>
    </lineage>
</organism>
<dbReference type="OrthoDB" id="443318at2759"/>
<dbReference type="GO" id="GO:0000324">
    <property type="term" value="C:fungal-type vacuole"/>
    <property type="evidence" value="ECO:0007669"/>
    <property type="project" value="TreeGrafter"/>
</dbReference>
<dbReference type="STRING" id="101127.A0A1X2GI31"/>
<dbReference type="PROSITE" id="PS00131">
    <property type="entry name" value="CARBOXYPEPT_SER_SER"/>
    <property type="match status" value="1"/>
</dbReference>
<dbReference type="Pfam" id="PF00450">
    <property type="entry name" value="Peptidase_S10"/>
    <property type="match status" value="1"/>
</dbReference>
<dbReference type="GO" id="GO:0006508">
    <property type="term" value="P:proteolysis"/>
    <property type="evidence" value="ECO:0007669"/>
    <property type="project" value="UniProtKB-KW"/>
</dbReference>
<dbReference type="InterPro" id="IPR018202">
    <property type="entry name" value="Ser_caboxypep_ser_AS"/>
</dbReference>
<evidence type="ECO:0000256" key="6">
    <source>
        <dbReference type="ARBA" id="ARBA00023180"/>
    </source>
</evidence>
<feature type="chain" id="PRO_5011828658" description="Carboxypeptidase" evidence="7">
    <location>
        <begin position="25"/>
        <end position="439"/>
    </location>
</feature>
<sequence>MRMQVPFPQFWFYLLLAVFPVVKPQVTSHKPTLCDPTVQQYSGYITVPSGSSVSYYFYWFYESRNDPANDPLTVWLNGGPGCSSMLGLWNEVGPCRTDGSTATYNERGSWNKVSNILFIDQPTNTGFSYAGQDQYSTTGSGAPFYQAIQRFLKYYPKYQKNPFRLFGESYAGHYVPYFAYYIFYQNKNLPSGNVPVNLVSIGIGNGITDYLQQIQYMEPMACNSSYGSVLSAADCKKMRDNTPTCLSMISKCRSTGANADCVSATSWCMTNVQMIYKNSKRSIYDIRTSSDPPENYVTYLNKPEVQKAIGATPMTFQACSSGVNSRFSQTGDFSRNFAPSVAYLLNNGVKALIYAGDADYYCNWMSNLAWTDQLNYPLSNNYSSRPLLPWNVDGKEVGQFKQGGNLTFVRIYAAGHDSAYFQPEVSLSMFNTTIHDLAF</sequence>
<dbReference type="InterPro" id="IPR001563">
    <property type="entry name" value="Peptidase_S10"/>
</dbReference>
<name>A0A1X2GI31_9FUNG</name>
<comment type="caution">
    <text evidence="8">The sequence shown here is derived from an EMBL/GenBank/DDBJ whole genome shotgun (WGS) entry which is preliminary data.</text>
</comment>
<keyword evidence="9" id="KW-1185">Reference proteome</keyword>
<dbReference type="EC" id="3.4.16.-" evidence="7"/>
<reference evidence="8 9" key="1">
    <citation type="submission" date="2016-07" db="EMBL/GenBank/DDBJ databases">
        <title>Pervasive Adenine N6-methylation of Active Genes in Fungi.</title>
        <authorList>
            <consortium name="DOE Joint Genome Institute"/>
            <person name="Mondo S.J."/>
            <person name="Dannebaum R.O."/>
            <person name="Kuo R.C."/>
            <person name="Labutti K."/>
            <person name="Haridas S."/>
            <person name="Kuo A."/>
            <person name="Salamov A."/>
            <person name="Ahrendt S.R."/>
            <person name="Lipzen A."/>
            <person name="Sullivan W."/>
            <person name="Andreopoulos W.B."/>
            <person name="Clum A."/>
            <person name="Lindquist E."/>
            <person name="Daum C."/>
            <person name="Ramamoorthy G.K."/>
            <person name="Gryganskyi A."/>
            <person name="Culley D."/>
            <person name="Magnuson J.K."/>
            <person name="James T.Y."/>
            <person name="O'Malley M.A."/>
            <person name="Stajich J.E."/>
            <person name="Spatafora J.W."/>
            <person name="Visel A."/>
            <person name="Grigoriev I.V."/>
        </authorList>
    </citation>
    <scope>NUCLEOTIDE SEQUENCE [LARGE SCALE GENOMIC DNA]</scope>
    <source>
        <strain evidence="8 9">NRRL 3301</strain>
    </source>
</reference>
<feature type="signal peptide" evidence="7">
    <location>
        <begin position="1"/>
        <end position="24"/>
    </location>
</feature>
<keyword evidence="2 7" id="KW-0121">Carboxypeptidase</keyword>
<evidence type="ECO:0000256" key="7">
    <source>
        <dbReference type="RuleBase" id="RU361156"/>
    </source>
</evidence>
<dbReference type="PANTHER" id="PTHR11802">
    <property type="entry name" value="SERINE PROTEASE FAMILY S10 SERINE CARBOXYPEPTIDASE"/>
    <property type="match status" value="1"/>
</dbReference>
<dbReference type="PRINTS" id="PR00724">
    <property type="entry name" value="CRBOXYPTASEC"/>
</dbReference>
<accession>A0A1X2GI31</accession>
<proteinExistence type="inferred from homology"/>